<keyword evidence="3 5" id="KW-1133">Transmembrane helix</keyword>
<gene>
    <name evidence="7" type="ORF">LAQU0_S14e00364g</name>
</gene>
<evidence type="ECO:0000259" key="6">
    <source>
        <dbReference type="PROSITE" id="PS51380"/>
    </source>
</evidence>
<proteinExistence type="predicted"/>
<comment type="subcellular location">
    <subcellularLocation>
        <location evidence="1">Membrane</location>
        <topology evidence="1">Multi-pass membrane protein</topology>
    </subcellularLocation>
</comment>
<keyword evidence="8" id="KW-1185">Reference proteome</keyword>
<organism evidence="7 8">
    <name type="scientific">Lachancea quebecensis</name>
    <dbReference type="NCBI Taxonomy" id="1654605"/>
    <lineage>
        <taxon>Eukaryota</taxon>
        <taxon>Fungi</taxon>
        <taxon>Dikarya</taxon>
        <taxon>Ascomycota</taxon>
        <taxon>Saccharomycotina</taxon>
        <taxon>Saccharomycetes</taxon>
        <taxon>Saccharomycetales</taxon>
        <taxon>Saccharomycetaceae</taxon>
        <taxon>Lachancea</taxon>
    </lineage>
</organism>
<feature type="transmembrane region" description="Helical" evidence="5">
    <location>
        <begin position="315"/>
        <end position="333"/>
    </location>
</feature>
<dbReference type="OrthoDB" id="2159384at2759"/>
<dbReference type="PROSITE" id="PS51380">
    <property type="entry name" value="EXS"/>
    <property type="match status" value="1"/>
</dbReference>
<accession>A0A0P1KV22</accession>
<protein>
    <submittedName>
        <fullName evidence="7">LAQU0S14e00364g1_1</fullName>
    </submittedName>
</protein>
<evidence type="ECO:0000256" key="4">
    <source>
        <dbReference type="ARBA" id="ARBA00023136"/>
    </source>
</evidence>
<name>A0A0P1KV22_9SACH</name>
<feature type="transmembrane region" description="Helical" evidence="5">
    <location>
        <begin position="12"/>
        <end position="34"/>
    </location>
</feature>
<evidence type="ECO:0000313" key="7">
    <source>
        <dbReference type="EMBL" id="CUS24111.1"/>
    </source>
</evidence>
<feature type="domain" description="EXS" evidence="6">
    <location>
        <begin position="196"/>
        <end position="384"/>
    </location>
</feature>
<dbReference type="EMBL" id="LN890536">
    <property type="protein sequence ID" value="CUS24111.1"/>
    <property type="molecule type" value="Genomic_DNA"/>
</dbReference>
<dbReference type="InterPro" id="IPR004342">
    <property type="entry name" value="EXS_C"/>
</dbReference>
<evidence type="ECO:0000256" key="2">
    <source>
        <dbReference type="ARBA" id="ARBA00022692"/>
    </source>
</evidence>
<reference evidence="8" key="1">
    <citation type="submission" date="2015-10" db="EMBL/GenBank/DDBJ databases">
        <authorList>
            <person name="Devillers H."/>
        </authorList>
    </citation>
    <scope>NUCLEOTIDE SEQUENCE [LARGE SCALE GENOMIC DNA]</scope>
</reference>
<keyword evidence="2 5" id="KW-0812">Transmembrane</keyword>
<feature type="transmembrane region" description="Helical" evidence="5">
    <location>
        <begin position="108"/>
        <end position="132"/>
    </location>
</feature>
<evidence type="ECO:0000256" key="1">
    <source>
        <dbReference type="ARBA" id="ARBA00004141"/>
    </source>
</evidence>
<evidence type="ECO:0000256" key="3">
    <source>
        <dbReference type="ARBA" id="ARBA00022989"/>
    </source>
</evidence>
<keyword evidence="4 5" id="KW-0472">Membrane</keyword>
<evidence type="ECO:0000256" key="5">
    <source>
        <dbReference type="SAM" id="Phobius"/>
    </source>
</evidence>
<dbReference type="AlphaFoldDB" id="A0A0P1KV22"/>
<dbReference type="GO" id="GO:0005737">
    <property type="term" value="C:cytoplasm"/>
    <property type="evidence" value="ECO:0007669"/>
    <property type="project" value="TreeGrafter"/>
</dbReference>
<dbReference type="PANTHER" id="PTHR10783:SF46">
    <property type="entry name" value="PROTEIN ERD1 HOMOLOG 2"/>
    <property type="match status" value="1"/>
</dbReference>
<dbReference type="Proteomes" id="UP000236544">
    <property type="component" value="Unassembled WGS sequence"/>
</dbReference>
<dbReference type="PANTHER" id="PTHR10783">
    <property type="entry name" value="XENOTROPIC AND POLYTROPIC RETROVIRUS RECEPTOR 1-RELATED"/>
    <property type="match status" value="1"/>
</dbReference>
<dbReference type="Pfam" id="PF03124">
    <property type="entry name" value="EXS"/>
    <property type="match status" value="1"/>
</dbReference>
<sequence>MVSKVADAPSEFLILFPLPQRCILLIIAGMWLWLWQTTIMHRCFHIDVSQFVLSHDPYEALPQPSVTRQTEATRRVVTRLTKIIVPWCAATSLLLSECTKIQAYAPPVWAVCLLNIQPLCQFIFIFATICSYSPMVSRCLRRIMCMGNIEPKPLRLNYILITDSLTSYSKPLIDFGFYLCHLVLDPLNEACIISRSPIGTAINLDLAIGSAPVLLRLMQCLREWGRSKYAKDGRSSLFNALKYSMHIPIVLCTVYSRSYPSAKPGNHIYWLMLVNSSYSLWWDLTMDWNLGIFDFSLHGMNRNEMLRSRKAFPNYMYYFAMCADFALRFVWLWELLAGRSVFEGETNIFFLQSLEILRRWIWIFIKLEAEAINSDIPEKNYNIE</sequence>
<evidence type="ECO:0000313" key="8">
    <source>
        <dbReference type="Proteomes" id="UP000236544"/>
    </source>
</evidence>
<dbReference type="GO" id="GO:0016020">
    <property type="term" value="C:membrane"/>
    <property type="evidence" value="ECO:0007669"/>
    <property type="project" value="UniProtKB-SubCell"/>
</dbReference>